<dbReference type="InterPro" id="IPR036791">
    <property type="entry name" value="Ribosomal_bL9_C_sf"/>
</dbReference>
<dbReference type="InterPro" id="IPR036935">
    <property type="entry name" value="Ribosomal_bL9_N_sf"/>
</dbReference>
<organism evidence="9 10">
    <name type="scientific">Candidatus Gullanella endobia</name>
    <dbReference type="NCBI Taxonomy" id="1070130"/>
    <lineage>
        <taxon>Bacteria</taxon>
        <taxon>Pseudomonadati</taxon>
        <taxon>Pseudomonadota</taxon>
        <taxon>Gammaproteobacteria</taxon>
        <taxon>Enterobacterales</taxon>
        <taxon>Enterobacteriaceae</taxon>
        <taxon>Candidatus Gullanella</taxon>
    </lineage>
</organism>
<dbReference type="Proteomes" id="UP000095665">
    <property type="component" value="Chromosome I"/>
</dbReference>
<comment type="similarity">
    <text evidence="1 7">Belongs to the bacterial ribosomal protein bL9 family.</text>
</comment>
<dbReference type="GO" id="GO:0006412">
    <property type="term" value="P:translation"/>
    <property type="evidence" value="ECO:0007669"/>
    <property type="project" value="UniProtKB-UniRule"/>
</dbReference>
<keyword evidence="5 7" id="KW-0687">Ribonucleoprotein</keyword>
<dbReference type="SUPFAM" id="SSF55653">
    <property type="entry name" value="Ribosomal protein L9 C-domain"/>
    <property type="match status" value="1"/>
</dbReference>
<dbReference type="RefSeq" id="WP_067497937.1">
    <property type="nucleotide sequence ID" value="NZ_LN999832.1"/>
</dbReference>
<dbReference type="GO" id="GO:0005840">
    <property type="term" value="C:ribosome"/>
    <property type="evidence" value="ECO:0007669"/>
    <property type="project" value="UniProtKB-KW"/>
</dbReference>
<keyword evidence="10" id="KW-1185">Reference proteome</keyword>
<comment type="function">
    <text evidence="7">Binds to the 23S rRNA.</text>
</comment>
<evidence type="ECO:0000256" key="6">
    <source>
        <dbReference type="ARBA" id="ARBA00035292"/>
    </source>
</evidence>
<reference evidence="10" key="1">
    <citation type="submission" date="2016-01" db="EMBL/GenBank/DDBJ databases">
        <authorList>
            <person name="Husnik F."/>
        </authorList>
    </citation>
    <scope>NUCLEOTIDE SEQUENCE [LARGE SCALE GENOMIC DNA]</scope>
</reference>
<dbReference type="STRING" id="1070130.FVIR_GE00257"/>
<keyword evidence="4 7" id="KW-0689">Ribosomal protein</keyword>
<sequence length="150" mass="16235">MQIILLDKVINLGNLGEQVNVKSGYARNYLIPKGKAVVATKKNIEHFKIYRAKLEAKLAETQAVSKARAEKIKKLGSITIVSRAGDEGKLFGSIGNRDIANAITATGIAVTKSEVRLPNGVLRTIGDHEVNIQLDSKTFVSLNVLISPKV</sequence>
<evidence type="ECO:0000313" key="9">
    <source>
        <dbReference type="EMBL" id="CUX96126.1"/>
    </source>
</evidence>
<dbReference type="AlphaFoldDB" id="A0A143WQS4"/>
<dbReference type="InterPro" id="IPR020070">
    <property type="entry name" value="Ribosomal_bL9_N"/>
</dbReference>
<gene>
    <name evidence="7 9" type="primary">rplI</name>
    <name evidence="9" type="ORF">FVIR_GE00257</name>
</gene>
<dbReference type="NCBIfam" id="TIGR00158">
    <property type="entry name" value="L9"/>
    <property type="match status" value="1"/>
</dbReference>
<evidence type="ECO:0000256" key="7">
    <source>
        <dbReference type="HAMAP-Rule" id="MF_00503"/>
    </source>
</evidence>
<evidence type="ECO:0000256" key="2">
    <source>
        <dbReference type="ARBA" id="ARBA00022730"/>
    </source>
</evidence>
<feature type="domain" description="Ribosomal protein L9" evidence="8">
    <location>
        <begin position="13"/>
        <end position="40"/>
    </location>
</feature>
<evidence type="ECO:0000256" key="3">
    <source>
        <dbReference type="ARBA" id="ARBA00022884"/>
    </source>
</evidence>
<dbReference type="Gene3D" id="3.10.430.100">
    <property type="entry name" value="Ribosomal protein L9, C-terminal domain"/>
    <property type="match status" value="1"/>
</dbReference>
<proteinExistence type="inferred from homology"/>
<dbReference type="FunFam" id="3.40.5.10:FF:000001">
    <property type="entry name" value="50S ribosomal protein L9"/>
    <property type="match status" value="1"/>
</dbReference>
<dbReference type="InterPro" id="IPR009027">
    <property type="entry name" value="Ribosomal_bL9/RNase_H1_N"/>
</dbReference>
<dbReference type="PATRIC" id="fig|1070130.3.peg.412"/>
<dbReference type="Pfam" id="PF03948">
    <property type="entry name" value="Ribosomal_L9_C"/>
    <property type="match status" value="1"/>
</dbReference>
<dbReference type="InterPro" id="IPR020594">
    <property type="entry name" value="Ribosomal_bL9_bac/chp"/>
</dbReference>
<dbReference type="GO" id="GO:1990904">
    <property type="term" value="C:ribonucleoprotein complex"/>
    <property type="evidence" value="ECO:0007669"/>
    <property type="project" value="UniProtKB-KW"/>
</dbReference>
<dbReference type="HAMAP" id="MF_00503">
    <property type="entry name" value="Ribosomal_bL9"/>
    <property type="match status" value="1"/>
</dbReference>
<name>A0A143WQS4_9ENTR</name>
<accession>A0A143WQS4</accession>
<dbReference type="GO" id="GO:0003735">
    <property type="term" value="F:structural constituent of ribosome"/>
    <property type="evidence" value="ECO:0007669"/>
    <property type="project" value="InterPro"/>
</dbReference>
<keyword evidence="3 7" id="KW-0694">RNA-binding</keyword>
<dbReference type="KEGG" id="ged:FVIR_GE00257"/>
<dbReference type="OrthoDB" id="9788336at2"/>
<dbReference type="Gene3D" id="3.40.5.10">
    <property type="entry name" value="Ribosomal protein L9, N-terminal domain"/>
    <property type="match status" value="1"/>
</dbReference>
<dbReference type="GO" id="GO:0019843">
    <property type="term" value="F:rRNA binding"/>
    <property type="evidence" value="ECO:0007669"/>
    <property type="project" value="UniProtKB-UniRule"/>
</dbReference>
<protein>
    <recommendedName>
        <fullName evidence="6 7">Large ribosomal subunit protein bL9</fullName>
    </recommendedName>
</protein>
<dbReference type="Pfam" id="PF01281">
    <property type="entry name" value="Ribosomal_L9_N"/>
    <property type="match status" value="1"/>
</dbReference>
<dbReference type="InterPro" id="IPR000244">
    <property type="entry name" value="Ribosomal_bL9"/>
</dbReference>
<evidence type="ECO:0000259" key="8">
    <source>
        <dbReference type="PROSITE" id="PS00651"/>
    </source>
</evidence>
<dbReference type="PROSITE" id="PS00651">
    <property type="entry name" value="RIBOSOMAL_L9"/>
    <property type="match status" value="1"/>
</dbReference>
<evidence type="ECO:0000256" key="4">
    <source>
        <dbReference type="ARBA" id="ARBA00022980"/>
    </source>
</evidence>
<keyword evidence="2 7" id="KW-0699">rRNA-binding</keyword>
<evidence type="ECO:0000313" key="10">
    <source>
        <dbReference type="Proteomes" id="UP000095665"/>
    </source>
</evidence>
<evidence type="ECO:0000256" key="5">
    <source>
        <dbReference type="ARBA" id="ARBA00023274"/>
    </source>
</evidence>
<dbReference type="PANTHER" id="PTHR21368">
    <property type="entry name" value="50S RIBOSOMAL PROTEIN L9"/>
    <property type="match status" value="1"/>
</dbReference>
<dbReference type="SUPFAM" id="SSF55658">
    <property type="entry name" value="L9 N-domain-like"/>
    <property type="match status" value="1"/>
</dbReference>
<dbReference type="EMBL" id="LN999832">
    <property type="protein sequence ID" value="CUX96126.1"/>
    <property type="molecule type" value="Genomic_DNA"/>
</dbReference>
<evidence type="ECO:0000256" key="1">
    <source>
        <dbReference type="ARBA" id="ARBA00010605"/>
    </source>
</evidence>
<dbReference type="InterPro" id="IPR020069">
    <property type="entry name" value="Ribosomal_bL9_C"/>
</dbReference>